<dbReference type="GO" id="GO:0043137">
    <property type="term" value="P:DNA replication, removal of RNA primer"/>
    <property type="evidence" value="ECO:0007669"/>
    <property type="project" value="TreeGrafter"/>
</dbReference>
<comment type="subunit">
    <text evidence="4 11">Monomer.</text>
</comment>
<evidence type="ECO:0000313" key="14">
    <source>
        <dbReference type="EMBL" id="AOS64442.1"/>
    </source>
</evidence>
<feature type="binding site" evidence="11">
    <location>
        <position position="103"/>
    </location>
    <ligand>
        <name>Mg(2+)</name>
        <dbReference type="ChEBI" id="CHEBI:18420"/>
        <label>1</label>
    </ligand>
</feature>
<dbReference type="Gene3D" id="3.30.420.10">
    <property type="entry name" value="Ribonuclease H-like superfamily/Ribonuclease H"/>
    <property type="match status" value="1"/>
</dbReference>
<dbReference type="SUPFAM" id="SSF53098">
    <property type="entry name" value="Ribonuclease H-like"/>
    <property type="match status" value="1"/>
</dbReference>
<dbReference type="PANTHER" id="PTHR10642:SF26">
    <property type="entry name" value="RIBONUCLEASE H1"/>
    <property type="match status" value="1"/>
</dbReference>
<dbReference type="GO" id="GO:0003676">
    <property type="term" value="F:nucleic acid binding"/>
    <property type="evidence" value="ECO:0007669"/>
    <property type="project" value="InterPro"/>
</dbReference>
<dbReference type="Proteomes" id="UP000095210">
    <property type="component" value="Chromosome"/>
</dbReference>
<evidence type="ECO:0000256" key="6">
    <source>
        <dbReference type="ARBA" id="ARBA00022722"/>
    </source>
</evidence>
<dbReference type="HAMAP" id="MF_00042">
    <property type="entry name" value="RNase_H"/>
    <property type="match status" value="1"/>
</dbReference>
<evidence type="ECO:0000256" key="8">
    <source>
        <dbReference type="ARBA" id="ARBA00022759"/>
    </source>
</evidence>
<keyword evidence="10 11" id="KW-0460">Magnesium</keyword>
<dbReference type="PANTHER" id="PTHR10642">
    <property type="entry name" value="RIBONUCLEASE H1"/>
    <property type="match status" value="1"/>
</dbReference>
<dbReference type="InterPro" id="IPR022892">
    <property type="entry name" value="RNaseHI"/>
</dbReference>
<evidence type="ECO:0000256" key="1">
    <source>
        <dbReference type="ARBA" id="ARBA00000077"/>
    </source>
</evidence>
<dbReference type="InterPro" id="IPR036397">
    <property type="entry name" value="RNaseH_sf"/>
</dbReference>
<protein>
    <recommendedName>
        <fullName evidence="5 11">Ribonuclease H</fullName>
        <shortName evidence="11">RNase H</shortName>
        <ecNumber evidence="5 11">3.1.26.4</ecNumber>
    </recommendedName>
</protein>
<dbReference type="EC" id="3.1.26.4" evidence="5 11"/>
<evidence type="ECO:0000256" key="12">
    <source>
        <dbReference type="SAM" id="MobiDB-lite"/>
    </source>
</evidence>
<dbReference type="InterPro" id="IPR050092">
    <property type="entry name" value="RNase_H"/>
</dbReference>
<dbReference type="Pfam" id="PF00075">
    <property type="entry name" value="RNase_H"/>
    <property type="match status" value="1"/>
</dbReference>
<dbReference type="PROSITE" id="PS50879">
    <property type="entry name" value="RNASE_H_1"/>
    <property type="match status" value="1"/>
</dbReference>
<feature type="binding site" evidence="11">
    <location>
        <position position="42"/>
    </location>
    <ligand>
        <name>Mg(2+)</name>
        <dbReference type="ChEBI" id="CHEBI:18420"/>
        <label>2</label>
    </ligand>
</feature>
<gene>
    <name evidence="11" type="primary">rnhA</name>
    <name evidence="14" type="ORF">TL08_18235</name>
</gene>
<keyword evidence="7 11" id="KW-0479">Metal-binding</keyword>
<dbReference type="GO" id="GO:0004523">
    <property type="term" value="F:RNA-DNA hybrid ribonuclease activity"/>
    <property type="evidence" value="ECO:0007669"/>
    <property type="project" value="UniProtKB-UniRule"/>
</dbReference>
<evidence type="ECO:0000256" key="5">
    <source>
        <dbReference type="ARBA" id="ARBA00012180"/>
    </source>
</evidence>
<dbReference type="KEGG" id="ahm:TL08_18235"/>
<evidence type="ECO:0000256" key="9">
    <source>
        <dbReference type="ARBA" id="ARBA00022801"/>
    </source>
</evidence>
<evidence type="ECO:0000256" key="11">
    <source>
        <dbReference type="HAMAP-Rule" id="MF_00042"/>
    </source>
</evidence>
<evidence type="ECO:0000256" key="4">
    <source>
        <dbReference type="ARBA" id="ARBA00011245"/>
    </source>
</evidence>
<keyword evidence="11" id="KW-0963">Cytoplasm</keyword>
<comment type="catalytic activity">
    <reaction evidence="1 11">
        <text>Endonucleolytic cleavage to 5'-phosphomonoester.</text>
        <dbReference type="EC" id="3.1.26.4"/>
    </reaction>
</comment>
<accession>A0AAC9MZV5</accession>
<feature type="compositionally biased region" description="Polar residues" evidence="12">
    <location>
        <begin position="8"/>
        <end position="19"/>
    </location>
</feature>
<proteinExistence type="inferred from homology"/>
<sequence length="274" mass="29095">MNHLGRTAWTTATDASNSGDPGVGTLCRVQDETEQVVDVYTDGGCSPNPGPGGWGVVLRYGGHERELYGSESGVTTNNRMELTAPIRALESLTRDSVVRMHTDSTYVRNGITQWLPKWKANGWRTSTREPVKNADLWRLLEAASARHRVEWLWVKGHAGNPDNERADRLATKGVQEAGGKVSAPVRVTTVRKPGATGTKVSADRSASTGPRCQAVTKSGAPCRTVARASGLCHVHDPAVQCGATTASGKPCAVATGGGRCERHSAQGETAPALF</sequence>
<evidence type="ECO:0000256" key="2">
    <source>
        <dbReference type="ARBA" id="ARBA00004065"/>
    </source>
</evidence>
<evidence type="ECO:0000259" key="13">
    <source>
        <dbReference type="PROSITE" id="PS50879"/>
    </source>
</evidence>
<evidence type="ECO:0000256" key="10">
    <source>
        <dbReference type="ARBA" id="ARBA00022842"/>
    </source>
</evidence>
<dbReference type="CDD" id="cd09278">
    <property type="entry name" value="RNase_HI_prokaryote_like"/>
    <property type="match status" value="1"/>
</dbReference>
<evidence type="ECO:0000256" key="7">
    <source>
        <dbReference type="ARBA" id="ARBA00022723"/>
    </source>
</evidence>
<keyword evidence="6 11" id="KW-0540">Nuclease</keyword>
<evidence type="ECO:0000313" key="15">
    <source>
        <dbReference type="Proteomes" id="UP000095210"/>
    </source>
</evidence>
<reference evidence="15" key="1">
    <citation type="submission" date="2016-03" db="EMBL/GenBank/DDBJ databases">
        <title>Complete genome sequence of the type strain Actinoalloteichus hymeniacidonis DSM 45092.</title>
        <authorList>
            <person name="Schaffert L."/>
            <person name="Albersmeier A."/>
            <person name="Winkler A."/>
            <person name="Kalinowski J."/>
            <person name="Zotchev S."/>
            <person name="Ruckert C."/>
        </authorList>
    </citation>
    <scope>NUCLEOTIDE SEQUENCE [LARGE SCALE GENOMIC DNA]</scope>
    <source>
        <strain evidence="15">HPA177(T) (DSM 45092(T))</strain>
    </source>
</reference>
<dbReference type="NCBIfam" id="NF001236">
    <property type="entry name" value="PRK00203.1"/>
    <property type="match status" value="1"/>
</dbReference>
<evidence type="ECO:0000256" key="3">
    <source>
        <dbReference type="ARBA" id="ARBA00005300"/>
    </source>
</evidence>
<dbReference type="AlphaFoldDB" id="A0AAC9MZV5"/>
<keyword evidence="8 11" id="KW-0255">Endonuclease</keyword>
<organism evidence="14 15">
    <name type="scientific">Actinoalloteichus hymeniacidonis</name>
    <dbReference type="NCBI Taxonomy" id="340345"/>
    <lineage>
        <taxon>Bacteria</taxon>
        <taxon>Bacillati</taxon>
        <taxon>Actinomycetota</taxon>
        <taxon>Actinomycetes</taxon>
        <taxon>Pseudonocardiales</taxon>
        <taxon>Pseudonocardiaceae</taxon>
        <taxon>Actinoalloteichus</taxon>
    </lineage>
</organism>
<feature type="region of interest" description="Disordered" evidence="12">
    <location>
        <begin position="1"/>
        <end position="23"/>
    </location>
</feature>
<comment type="similarity">
    <text evidence="3 11">Belongs to the RNase H family.</text>
</comment>
<dbReference type="GO" id="GO:0000287">
    <property type="term" value="F:magnesium ion binding"/>
    <property type="evidence" value="ECO:0007669"/>
    <property type="project" value="UniProtKB-UniRule"/>
</dbReference>
<dbReference type="InterPro" id="IPR012337">
    <property type="entry name" value="RNaseH-like_sf"/>
</dbReference>
<comment type="subcellular location">
    <subcellularLocation>
        <location evidence="11">Cytoplasm</location>
    </subcellularLocation>
</comment>
<comment type="function">
    <text evidence="2 11">Endonuclease that specifically degrades the RNA of RNA-DNA hybrids.</text>
</comment>
<keyword evidence="9 11" id="KW-0378">Hydrolase</keyword>
<feature type="binding site" evidence="11">
    <location>
        <position position="42"/>
    </location>
    <ligand>
        <name>Mg(2+)</name>
        <dbReference type="ChEBI" id="CHEBI:18420"/>
        <label>1</label>
    </ligand>
</feature>
<feature type="binding site" evidence="11">
    <location>
        <position position="81"/>
    </location>
    <ligand>
        <name>Mg(2+)</name>
        <dbReference type="ChEBI" id="CHEBI:18420"/>
        <label>1</label>
    </ligand>
</feature>
<dbReference type="EMBL" id="CP014859">
    <property type="protein sequence ID" value="AOS64442.1"/>
    <property type="molecule type" value="Genomic_DNA"/>
</dbReference>
<dbReference type="FunFam" id="3.30.420.10:FF:000089">
    <property type="entry name" value="Ribonuclease H"/>
    <property type="match status" value="1"/>
</dbReference>
<name>A0AAC9MZV5_9PSEU</name>
<keyword evidence="15" id="KW-1185">Reference proteome</keyword>
<comment type="cofactor">
    <cofactor evidence="11">
        <name>Mg(2+)</name>
        <dbReference type="ChEBI" id="CHEBI:18420"/>
    </cofactor>
    <text evidence="11">Binds 1 Mg(2+) ion per subunit. May bind a second metal ion at a regulatory site, or after substrate binding.</text>
</comment>
<dbReference type="InterPro" id="IPR002156">
    <property type="entry name" value="RNaseH_domain"/>
</dbReference>
<feature type="domain" description="RNase H type-1" evidence="13">
    <location>
        <begin position="33"/>
        <end position="175"/>
    </location>
</feature>
<feature type="binding site" evidence="11">
    <location>
        <position position="167"/>
    </location>
    <ligand>
        <name>Mg(2+)</name>
        <dbReference type="ChEBI" id="CHEBI:18420"/>
        <label>2</label>
    </ligand>
</feature>
<dbReference type="GO" id="GO:0005737">
    <property type="term" value="C:cytoplasm"/>
    <property type="evidence" value="ECO:0007669"/>
    <property type="project" value="UniProtKB-SubCell"/>
</dbReference>